<dbReference type="AlphaFoldDB" id="A0A6A4TPE5"/>
<organism evidence="2 3">
    <name type="scientific">Scophthalmus maximus</name>
    <name type="common">Turbot</name>
    <name type="synonym">Psetta maxima</name>
    <dbReference type="NCBI Taxonomy" id="52904"/>
    <lineage>
        <taxon>Eukaryota</taxon>
        <taxon>Metazoa</taxon>
        <taxon>Chordata</taxon>
        <taxon>Craniata</taxon>
        <taxon>Vertebrata</taxon>
        <taxon>Euteleostomi</taxon>
        <taxon>Actinopterygii</taxon>
        <taxon>Neopterygii</taxon>
        <taxon>Teleostei</taxon>
        <taxon>Neoteleostei</taxon>
        <taxon>Acanthomorphata</taxon>
        <taxon>Carangaria</taxon>
        <taxon>Pleuronectiformes</taxon>
        <taxon>Pleuronectoidei</taxon>
        <taxon>Scophthalmidae</taxon>
        <taxon>Scophthalmus</taxon>
    </lineage>
</organism>
<feature type="region of interest" description="Disordered" evidence="1">
    <location>
        <begin position="1"/>
        <end position="74"/>
    </location>
</feature>
<accession>A0A6A4TPE5</accession>
<comment type="caution">
    <text evidence="2">The sequence shown here is derived from an EMBL/GenBank/DDBJ whole genome shotgun (WGS) entry which is preliminary data.</text>
</comment>
<gene>
    <name evidence="2" type="ORF">F2P81_001623</name>
</gene>
<dbReference type="Proteomes" id="UP000438429">
    <property type="component" value="Unassembled WGS sequence"/>
</dbReference>
<feature type="compositionally biased region" description="Basic and acidic residues" evidence="1">
    <location>
        <begin position="127"/>
        <end position="140"/>
    </location>
</feature>
<sequence length="257" mass="28380">MQSHNDERGLQRRRRKEREIRPHIQIQATTLHPQPPVPPPSVHVPLPATPQQQGPEPPLRSQSITGEREKETDEGTLLFGSLARCLAGSKHAVGQTSDDDDDSHQGCSSLPPVHSTVRARGAGAENGEQRGRINTADDYHSGYITDSSRSRAESQELKRGGQIDALVYGCVHEEGFSEKNHSISSRCGERTKESSAIVTLALNNLQVSMSVVASITADIHRSSVHSQMMMINIRRIIAANEMRFADESHLSKFKRIK</sequence>
<proteinExistence type="predicted"/>
<evidence type="ECO:0000313" key="2">
    <source>
        <dbReference type="EMBL" id="KAF0045094.1"/>
    </source>
</evidence>
<feature type="region of interest" description="Disordered" evidence="1">
    <location>
        <begin position="92"/>
        <end position="155"/>
    </location>
</feature>
<feature type="compositionally biased region" description="Pro residues" evidence="1">
    <location>
        <begin position="33"/>
        <end position="42"/>
    </location>
</feature>
<protein>
    <submittedName>
        <fullName evidence="2">Uncharacterized protein</fullName>
    </submittedName>
</protein>
<dbReference type="EMBL" id="VEVO01000002">
    <property type="protein sequence ID" value="KAF0045094.1"/>
    <property type="molecule type" value="Genomic_DNA"/>
</dbReference>
<evidence type="ECO:0000256" key="1">
    <source>
        <dbReference type="SAM" id="MobiDB-lite"/>
    </source>
</evidence>
<name>A0A6A4TPE5_SCOMX</name>
<feature type="compositionally biased region" description="Basic and acidic residues" evidence="1">
    <location>
        <begin position="1"/>
        <end position="10"/>
    </location>
</feature>
<evidence type="ECO:0000313" key="3">
    <source>
        <dbReference type="Proteomes" id="UP000438429"/>
    </source>
</evidence>
<reference evidence="2 3" key="1">
    <citation type="submission" date="2019-06" db="EMBL/GenBank/DDBJ databases">
        <title>Draft genomes of female and male turbot (Scophthalmus maximus).</title>
        <authorList>
            <person name="Xu H."/>
            <person name="Xu X.-W."/>
            <person name="Shao C."/>
            <person name="Chen S."/>
        </authorList>
    </citation>
    <scope>NUCLEOTIDE SEQUENCE [LARGE SCALE GENOMIC DNA]</scope>
    <source>
        <strain evidence="2">Ysfricsl-2016a</strain>
        <tissue evidence="2">Blood</tissue>
    </source>
</reference>